<comment type="subcellular location">
    <subcellularLocation>
        <location evidence="1 11">Cytoplasm</location>
    </subcellularLocation>
</comment>
<keyword evidence="5 11" id="KW-0436">Ligase</keyword>
<dbReference type="PROSITE" id="PS50862">
    <property type="entry name" value="AA_TRNA_LIGASE_II"/>
    <property type="match status" value="1"/>
</dbReference>
<dbReference type="InterPro" id="IPR004516">
    <property type="entry name" value="HisRS/HisZ"/>
</dbReference>
<comment type="similarity">
    <text evidence="2 11">Belongs to the class-II aminoacyl-tRNA synthetase family.</text>
</comment>
<dbReference type="OrthoDB" id="9800814at2"/>
<dbReference type="GO" id="GO:0006427">
    <property type="term" value="P:histidyl-tRNA aminoacylation"/>
    <property type="evidence" value="ECO:0007669"/>
    <property type="project" value="UniProtKB-UniRule"/>
</dbReference>
<feature type="binding site" evidence="12">
    <location>
        <position position="131"/>
    </location>
    <ligand>
        <name>L-histidine</name>
        <dbReference type="ChEBI" id="CHEBI:57595"/>
    </ligand>
</feature>
<keyword evidence="6 11" id="KW-0547">Nucleotide-binding</keyword>
<keyword evidence="4 11" id="KW-0963">Cytoplasm</keyword>
<dbReference type="InterPro" id="IPR033656">
    <property type="entry name" value="HisRS_anticodon"/>
</dbReference>
<dbReference type="EC" id="6.1.1.21" evidence="11"/>
<evidence type="ECO:0000256" key="10">
    <source>
        <dbReference type="ARBA" id="ARBA00047639"/>
    </source>
</evidence>
<comment type="catalytic activity">
    <reaction evidence="10 11">
        <text>tRNA(His) + L-histidine + ATP = L-histidyl-tRNA(His) + AMP + diphosphate + H(+)</text>
        <dbReference type="Rhea" id="RHEA:17313"/>
        <dbReference type="Rhea" id="RHEA-COMP:9665"/>
        <dbReference type="Rhea" id="RHEA-COMP:9689"/>
        <dbReference type="ChEBI" id="CHEBI:15378"/>
        <dbReference type="ChEBI" id="CHEBI:30616"/>
        <dbReference type="ChEBI" id="CHEBI:33019"/>
        <dbReference type="ChEBI" id="CHEBI:57595"/>
        <dbReference type="ChEBI" id="CHEBI:78442"/>
        <dbReference type="ChEBI" id="CHEBI:78527"/>
        <dbReference type="ChEBI" id="CHEBI:456215"/>
        <dbReference type="EC" id="6.1.1.21"/>
    </reaction>
</comment>
<keyword evidence="9 11" id="KW-0030">Aminoacyl-tRNA synthetase</keyword>
<dbReference type="CDD" id="cd00859">
    <property type="entry name" value="HisRS_anticodon"/>
    <property type="match status" value="1"/>
</dbReference>
<evidence type="ECO:0000256" key="12">
    <source>
        <dbReference type="PIRSR" id="PIRSR001549-1"/>
    </source>
</evidence>
<dbReference type="Proteomes" id="UP000281813">
    <property type="component" value="Unassembled WGS sequence"/>
</dbReference>
<evidence type="ECO:0000256" key="4">
    <source>
        <dbReference type="ARBA" id="ARBA00022490"/>
    </source>
</evidence>
<evidence type="ECO:0000256" key="9">
    <source>
        <dbReference type="ARBA" id="ARBA00023146"/>
    </source>
</evidence>
<dbReference type="Pfam" id="PF03129">
    <property type="entry name" value="HGTP_anticodon"/>
    <property type="match status" value="1"/>
</dbReference>
<sequence>MSMSAPRGTVDILPKDSKKWQFVEKGIKEICNNYNYEEIRTPLFEHTEVFQRGVGDSTDIVQKEMYTFEDRGGRSLTLRPEGTAAVSRAFVENKLYGDPNQPVKLYYFAQMFRYERPQKGRMRQLNQFGVEVLGSADPAVDAEVIDLAMTVYKNLGLKSLRLVINSLGDKESRTNHRNALVEHFTPHKEELCEDCRTRLTQNPLRVLDCKKDREHPAMKTAPSILDYLNEESKNYFEKVKTFLTAMGIEYIVDPNLVRGLDYYNHTAFEIMSDAEGFGAITTLAGGGRYNGLIEELGGPSTPGIGFGMGLERLLMALEAENVEIPIDHELDCYLVAVGEKTEETAVKIVHELRAKGIQVDKDYQNRKMKGQFKAADRLQAKYVLILGEDELERQVVNVKSMQTGEQVEVPITTLVEEMQGKLQGGKES</sequence>
<dbReference type="InterPro" id="IPR004154">
    <property type="entry name" value="Anticodon-bd"/>
</dbReference>
<dbReference type="GO" id="GO:0005737">
    <property type="term" value="C:cytoplasm"/>
    <property type="evidence" value="ECO:0007669"/>
    <property type="project" value="UniProtKB-SubCell"/>
</dbReference>
<evidence type="ECO:0000256" key="5">
    <source>
        <dbReference type="ARBA" id="ARBA00022598"/>
    </source>
</evidence>
<dbReference type="InterPro" id="IPR045864">
    <property type="entry name" value="aa-tRNA-synth_II/BPL/LPL"/>
</dbReference>
<organism evidence="14 15">
    <name type="scientific">Oceanobacillus bengalensis</name>
    <dbReference type="NCBI Taxonomy" id="1435466"/>
    <lineage>
        <taxon>Bacteria</taxon>
        <taxon>Bacillati</taxon>
        <taxon>Bacillota</taxon>
        <taxon>Bacilli</taxon>
        <taxon>Bacillales</taxon>
        <taxon>Bacillaceae</taxon>
        <taxon>Oceanobacillus</taxon>
    </lineage>
</organism>
<dbReference type="FunFam" id="3.30.930.10:FF:000005">
    <property type="entry name" value="Histidine--tRNA ligase"/>
    <property type="match status" value="1"/>
</dbReference>
<accession>A0A494Z5T5</accession>
<dbReference type="PIRSF" id="PIRSF001549">
    <property type="entry name" value="His-tRNA_synth"/>
    <property type="match status" value="1"/>
</dbReference>
<evidence type="ECO:0000313" key="15">
    <source>
        <dbReference type="Proteomes" id="UP000281813"/>
    </source>
</evidence>
<feature type="binding site" evidence="12">
    <location>
        <position position="127"/>
    </location>
    <ligand>
        <name>L-histidine</name>
        <dbReference type="ChEBI" id="CHEBI:57595"/>
    </ligand>
</feature>
<evidence type="ECO:0000256" key="2">
    <source>
        <dbReference type="ARBA" id="ARBA00008226"/>
    </source>
</evidence>
<comment type="caution">
    <text evidence="14">The sequence shown here is derived from an EMBL/GenBank/DDBJ whole genome shotgun (WGS) entry which is preliminary data.</text>
</comment>
<dbReference type="PANTHER" id="PTHR43707:SF1">
    <property type="entry name" value="HISTIDINE--TRNA LIGASE, MITOCHONDRIAL-RELATED"/>
    <property type="match status" value="1"/>
</dbReference>
<feature type="binding site" evidence="12">
    <location>
        <begin position="81"/>
        <end position="83"/>
    </location>
    <ligand>
        <name>L-histidine</name>
        <dbReference type="ChEBI" id="CHEBI:57595"/>
    </ligand>
</feature>
<evidence type="ECO:0000256" key="6">
    <source>
        <dbReference type="ARBA" id="ARBA00022741"/>
    </source>
</evidence>
<dbReference type="Gene3D" id="3.30.930.10">
    <property type="entry name" value="Bira Bifunctional Protein, Domain 2"/>
    <property type="match status" value="1"/>
</dbReference>
<evidence type="ECO:0000313" key="14">
    <source>
        <dbReference type="EMBL" id="RKQ17909.1"/>
    </source>
</evidence>
<feature type="binding site" evidence="12">
    <location>
        <position position="113"/>
    </location>
    <ligand>
        <name>L-histidine</name>
        <dbReference type="ChEBI" id="CHEBI:57595"/>
    </ligand>
</feature>
<evidence type="ECO:0000259" key="13">
    <source>
        <dbReference type="PROSITE" id="PS50862"/>
    </source>
</evidence>
<proteinExistence type="inferred from homology"/>
<evidence type="ECO:0000256" key="8">
    <source>
        <dbReference type="ARBA" id="ARBA00022917"/>
    </source>
</evidence>
<evidence type="ECO:0000256" key="7">
    <source>
        <dbReference type="ARBA" id="ARBA00022840"/>
    </source>
</evidence>
<dbReference type="CDD" id="cd00773">
    <property type="entry name" value="HisRS-like_core"/>
    <property type="match status" value="1"/>
</dbReference>
<evidence type="ECO:0000256" key="11">
    <source>
        <dbReference type="HAMAP-Rule" id="MF_00127"/>
    </source>
</evidence>
<dbReference type="InterPro" id="IPR015807">
    <property type="entry name" value="His-tRNA-ligase"/>
</dbReference>
<dbReference type="InterPro" id="IPR036621">
    <property type="entry name" value="Anticodon-bd_dom_sf"/>
</dbReference>
<dbReference type="RefSeq" id="WP_121128581.1">
    <property type="nucleotide sequence ID" value="NZ_JBHUFK010000023.1"/>
</dbReference>
<protein>
    <recommendedName>
        <fullName evidence="11">Histidine--tRNA ligase</fullName>
        <ecNumber evidence="11">6.1.1.21</ecNumber>
    </recommendedName>
    <alternativeName>
        <fullName evidence="11">Histidyl-tRNA synthetase</fullName>
        <shortName evidence="11">HisRS</shortName>
    </alternativeName>
</protein>
<dbReference type="PANTHER" id="PTHR43707">
    <property type="entry name" value="HISTIDYL-TRNA SYNTHETASE"/>
    <property type="match status" value="1"/>
</dbReference>
<dbReference type="HAMAP" id="MF_00127">
    <property type="entry name" value="His_tRNA_synth"/>
    <property type="match status" value="1"/>
</dbReference>
<dbReference type="GO" id="GO:0005524">
    <property type="term" value="F:ATP binding"/>
    <property type="evidence" value="ECO:0007669"/>
    <property type="project" value="UniProtKB-UniRule"/>
</dbReference>
<name>A0A494Z5T5_9BACI</name>
<dbReference type="InterPro" id="IPR041715">
    <property type="entry name" value="HisRS-like_core"/>
</dbReference>
<dbReference type="Gene3D" id="3.40.50.800">
    <property type="entry name" value="Anticodon-binding domain"/>
    <property type="match status" value="1"/>
</dbReference>
<gene>
    <name evidence="11" type="primary">hisS</name>
    <name evidence="14" type="ORF">D8M05_03210</name>
</gene>
<evidence type="ECO:0000256" key="3">
    <source>
        <dbReference type="ARBA" id="ARBA00011738"/>
    </source>
</evidence>
<feature type="binding site" evidence="12">
    <location>
        <begin position="262"/>
        <end position="263"/>
    </location>
    <ligand>
        <name>L-histidine</name>
        <dbReference type="ChEBI" id="CHEBI:57595"/>
    </ligand>
</feature>
<comment type="subunit">
    <text evidence="3 11">Homodimer.</text>
</comment>
<dbReference type="GO" id="GO:0016740">
    <property type="term" value="F:transferase activity"/>
    <property type="evidence" value="ECO:0007669"/>
    <property type="project" value="UniProtKB-ARBA"/>
</dbReference>
<dbReference type="AlphaFoldDB" id="A0A494Z5T5"/>
<reference evidence="14 15" key="1">
    <citation type="journal article" date="2015" name="Antonie Van Leeuwenhoek">
        <title>Oceanobacillus bengalensis sp. nov., a bacterium isolated from seawater of the Bay of Bengal.</title>
        <authorList>
            <person name="Yongchang O."/>
            <person name="Xiang W."/>
            <person name="Wang G."/>
        </authorList>
    </citation>
    <scope>NUCLEOTIDE SEQUENCE [LARGE SCALE GENOMIC DNA]</scope>
    <source>
        <strain evidence="14 15">MCCC 1K00260</strain>
    </source>
</reference>
<dbReference type="InterPro" id="IPR006195">
    <property type="entry name" value="aa-tRNA-synth_II"/>
</dbReference>
<dbReference type="GO" id="GO:0140096">
    <property type="term" value="F:catalytic activity, acting on a protein"/>
    <property type="evidence" value="ECO:0007669"/>
    <property type="project" value="UniProtKB-ARBA"/>
</dbReference>
<dbReference type="Pfam" id="PF13393">
    <property type="entry name" value="tRNA-synt_His"/>
    <property type="match status" value="1"/>
</dbReference>
<dbReference type="SUPFAM" id="SSF52954">
    <property type="entry name" value="Class II aaRS ABD-related"/>
    <property type="match status" value="1"/>
</dbReference>
<feature type="domain" description="Aminoacyl-transfer RNA synthetases class-II family profile" evidence="13">
    <location>
        <begin position="1"/>
        <end position="325"/>
    </location>
</feature>
<evidence type="ECO:0000256" key="1">
    <source>
        <dbReference type="ARBA" id="ARBA00004496"/>
    </source>
</evidence>
<dbReference type="GO" id="GO:0004821">
    <property type="term" value="F:histidine-tRNA ligase activity"/>
    <property type="evidence" value="ECO:0007669"/>
    <property type="project" value="UniProtKB-UniRule"/>
</dbReference>
<dbReference type="NCBIfam" id="TIGR00442">
    <property type="entry name" value="hisS"/>
    <property type="match status" value="1"/>
</dbReference>
<dbReference type="SUPFAM" id="SSF55681">
    <property type="entry name" value="Class II aaRS and biotin synthetases"/>
    <property type="match status" value="1"/>
</dbReference>
<dbReference type="EMBL" id="RBZO01000003">
    <property type="protein sequence ID" value="RKQ17909.1"/>
    <property type="molecule type" value="Genomic_DNA"/>
</dbReference>
<keyword evidence="15" id="KW-1185">Reference proteome</keyword>
<keyword evidence="8 11" id="KW-0648">Protein biosynthesis</keyword>
<keyword evidence="7 11" id="KW-0067">ATP-binding</keyword>
<feature type="binding site" evidence="12">
    <location>
        <position position="258"/>
    </location>
    <ligand>
        <name>L-histidine</name>
        <dbReference type="ChEBI" id="CHEBI:57595"/>
    </ligand>
</feature>